<gene>
    <name evidence="2" type="ORF">B0F90DRAFT_1673542</name>
</gene>
<keyword evidence="1" id="KW-0812">Transmembrane</keyword>
<feature type="transmembrane region" description="Helical" evidence="1">
    <location>
        <begin position="7"/>
        <end position="25"/>
    </location>
</feature>
<dbReference type="EMBL" id="WTXG01000001">
    <property type="protein sequence ID" value="KAI0307435.1"/>
    <property type="molecule type" value="Genomic_DNA"/>
</dbReference>
<dbReference type="AlphaFoldDB" id="A0AAD4MCA9"/>
<organism evidence="2 3">
    <name type="scientific">Multifurca ochricompacta</name>
    <dbReference type="NCBI Taxonomy" id="376703"/>
    <lineage>
        <taxon>Eukaryota</taxon>
        <taxon>Fungi</taxon>
        <taxon>Dikarya</taxon>
        <taxon>Basidiomycota</taxon>
        <taxon>Agaricomycotina</taxon>
        <taxon>Agaricomycetes</taxon>
        <taxon>Russulales</taxon>
        <taxon>Russulaceae</taxon>
        <taxon>Multifurca</taxon>
    </lineage>
</organism>
<reference evidence="2" key="1">
    <citation type="journal article" date="2022" name="New Phytol.">
        <title>Evolutionary transition to the ectomycorrhizal habit in the genomes of a hyperdiverse lineage of mushroom-forming fungi.</title>
        <authorList>
            <person name="Looney B."/>
            <person name="Miyauchi S."/>
            <person name="Morin E."/>
            <person name="Drula E."/>
            <person name="Courty P.E."/>
            <person name="Kohler A."/>
            <person name="Kuo A."/>
            <person name="LaButti K."/>
            <person name="Pangilinan J."/>
            <person name="Lipzen A."/>
            <person name="Riley R."/>
            <person name="Andreopoulos W."/>
            <person name="He G."/>
            <person name="Johnson J."/>
            <person name="Nolan M."/>
            <person name="Tritt A."/>
            <person name="Barry K.W."/>
            <person name="Grigoriev I.V."/>
            <person name="Nagy L.G."/>
            <person name="Hibbett D."/>
            <person name="Henrissat B."/>
            <person name="Matheny P.B."/>
            <person name="Labbe J."/>
            <person name="Martin F.M."/>
        </authorList>
    </citation>
    <scope>NUCLEOTIDE SEQUENCE</scope>
    <source>
        <strain evidence="2">BPL690</strain>
    </source>
</reference>
<evidence type="ECO:0000256" key="1">
    <source>
        <dbReference type="SAM" id="Phobius"/>
    </source>
</evidence>
<protein>
    <submittedName>
        <fullName evidence="2">Uncharacterized protein</fullName>
    </submittedName>
</protein>
<feature type="transmembrane region" description="Helical" evidence="1">
    <location>
        <begin position="31"/>
        <end position="48"/>
    </location>
</feature>
<name>A0AAD4MCA9_9AGAM</name>
<keyword evidence="1" id="KW-1133">Transmembrane helix</keyword>
<comment type="caution">
    <text evidence="2">The sequence shown here is derived from an EMBL/GenBank/DDBJ whole genome shotgun (WGS) entry which is preliminary data.</text>
</comment>
<dbReference type="Proteomes" id="UP001203297">
    <property type="component" value="Unassembled WGS sequence"/>
</dbReference>
<accession>A0AAD4MCA9</accession>
<evidence type="ECO:0000313" key="3">
    <source>
        <dbReference type="Proteomes" id="UP001203297"/>
    </source>
</evidence>
<keyword evidence="1" id="KW-0472">Membrane</keyword>
<sequence>MTWASPGILLFPPLFFPFLSFPFLYSPFRCSSGTVKASITLFFFFSLYDTRQSK</sequence>
<keyword evidence="3" id="KW-1185">Reference proteome</keyword>
<evidence type="ECO:0000313" key="2">
    <source>
        <dbReference type="EMBL" id="KAI0307435.1"/>
    </source>
</evidence>
<proteinExistence type="predicted"/>